<dbReference type="STRING" id="1611254.A0A2G5UYD9"/>
<feature type="compositionally biased region" description="Basic and acidic residues" evidence="2">
    <location>
        <begin position="627"/>
        <end position="639"/>
    </location>
</feature>
<dbReference type="AlphaFoldDB" id="A0A2G5UYD9"/>
<dbReference type="FunFam" id="1.25.40.180:FF:000057">
    <property type="entry name" value="Initiation Factor 4G (eIF4G) family"/>
    <property type="match status" value="1"/>
</dbReference>
<dbReference type="Pfam" id="PF02854">
    <property type="entry name" value="MIF4G"/>
    <property type="match status" value="1"/>
</dbReference>
<dbReference type="GO" id="GO:0016281">
    <property type="term" value="C:eukaryotic translation initiation factor 4F complex"/>
    <property type="evidence" value="ECO:0007669"/>
    <property type="project" value="TreeGrafter"/>
</dbReference>
<dbReference type="GO" id="GO:0003729">
    <property type="term" value="F:mRNA binding"/>
    <property type="evidence" value="ECO:0007669"/>
    <property type="project" value="TreeGrafter"/>
</dbReference>
<evidence type="ECO:0000256" key="1">
    <source>
        <dbReference type="SAM" id="Coils"/>
    </source>
</evidence>
<sequence length="710" mass="79956">MSLAANNVIDEEQYVIEGVKNLMALSKIAKLKERENELLRNENRALREENEALTEAISSKKLSSDDMISNSEIEKLECAGKPPVSVSNTLETPDINFLKKSGVKTICDMSSLTNEKTSSSDNTCLREDIGKLIKCMEELSEGRRIEDLPESFRLEPPPYYYSSDTFSRTVDILKTIMKGGRFPNNMINDFWCSLIRRAEQIKLVIKHKTEKAEKLAGDEIIRMDIIHAKEKKAFRTKLQETEKNLSSSIREFEEYKKETANEAARSESDSQLTTGSDIPSSTINEHQERFDKLPNVTLASSKDAWKPDRQKTAEDISAEEAAVKEICKKVRSLMNKITPTSQGPLTAEFISYNVSSIESQLTQVVGIVLDKAIGEPKYCALYAEMCKAQVTHELTKSNGKSAFRNTILTRTQSFFQDKRDIDAEKLAVIEKEEDPVKREAMLIEEKRKITKRKLGLMAFIGYLYRNNLLSTKMIQSCSLELFGSILPKKVDDKDQPLKKEDFDEESIHCGLQLIETVGVNLDKSKETGPAFLDQWFKKLEDAKPLCSNKIRCMFMNLKDLRKDKWVPRKSVESGPKKIDEIHKDIRQEKIDNEKAREQYERDRDRRHGGGVRPSSNSLRKQVPVSRDSLERTRAPDKKRSQAVANTKLASSNVQPKNSTLSSAIGDQSLGRAKTSWSGGASGRGNGAESTAAPAAKKESNGKTLSSLLSK</sequence>
<evidence type="ECO:0000256" key="2">
    <source>
        <dbReference type="SAM" id="MobiDB-lite"/>
    </source>
</evidence>
<feature type="region of interest" description="Disordered" evidence="2">
    <location>
        <begin position="566"/>
        <end position="710"/>
    </location>
</feature>
<keyword evidence="1" id="KW-0175">Coiled coil</keyword>
<feature type="compositionally biased region" description="Polar residues" evidence="2">
    <location>
        <begin position="269"/>
        <end position="284"/>
    </location>
</feature>
<dbReference type="PANTHER" id="PTHR23253:SF78">
    <property type="entry name" value="EUKARYOTIC TRANSLATION INITIATION FACTOR 4G1, ISOFORM B-RELATED"/>
    <property type="match status" value="1"/>
</dbReference>
<proteinExistence type="predicted"/>
<keyword evidence="5" id="KW-1185">Reference proteome</keyword>
<dbReference type="GO" id="GO:0003743">
    <property type="term" value="F:translation initiation factor activity"/>
    <property type="evidence" value="ECO:0007669"/>
    <property type="project" value="TreeGrafter"/>
</dbReference>
<protein>
    <recommendedName>
        <fullName evidence="3">MIF4G domain-containing protein</fullName>
    </recommendedName>
</protein>
<feature type="compositionally biased region" description="Basic and acidic residues" evidence="2">
    <location>
        <begin position="566"/>
        <end position="607"/>
    </location>
</feature>
<evidence type="ECO:0000259" key="3">
    <source>
        <dbReference type="SMART" id="SM00543"/>
    </source>
</evidence>
<evidence type="ECO:0000313" key="4">
    <source>
        <dbReference type="EMBL" id="PIC44266.1"/>
    </source>
</evidence>
<gene>
    <name evidence="4" type="primary">Cnig_chr_II.g4694</name>
    <name evidence="4" type="ORF">B9Z55_004694</name>
</gene>
<comment type="caution">
    <text evidence="4">The sequence shown here is derived from an EMBL/GenBank/DDBJ whole genome shotgun (WGS) entry which is preliminary data.</text>
</comment>
<reference evidence="5" key="1">
    <citation type="submission" date="2017-10" db="EMBL/GenBank/DDBJ databases">
        <title>Rapid genome shrinkage in a self-fertile nematode reveals novel sperm competition proteins.</title>
        <authorList>
            <person name="Yin D."/>
            <person name="Schwarz E.M."/>
            <person name="Thomas C.G."/>
            <person name="Felde R.L."/>
            <person name="Korf I.F."/>
            <person name="Cutter A.D."/>
            <person name="Schartner C.M."/>
            <person name="Ralston E.J."/>
            <person name="Meyer B.J."/>
            <person name="Haag E.S."/>
        </authorList>
    </citation>
    <scope>NUCLEOTIDE SEQUENCE [LARGE SCALE GENOMIC DNA]</scope>
    <source>
        <strain evidence="5">JU1422</strain>
    </source>
</reference>
<dbReference type="Proteomes" id="UP000230233">
    <property type="component" value="Chromosome II"/>
</dbReference>
<feature type="compositionally biased region" description="Polar residues" evidence="2">
    <location>
        <begin position="701"/>
        <end position="710"/>
    </location>
</feature>
<dbReference type="EMBL" id="PDUG01000002">
    <property type="protein sequence ID" value="PIC44266.1"/>
    <property type="molecule type" value="Genomic_DNA"/>
</dbReference>
<dbReference type="SMART" id="SM00543">
    <property type="entry name" value="MIF4G"/>
    <property type="match status" value="1"/>
</dbReference>
<feature type="domain" description="MIF4G" evidence="3">
    <location>
        <begin position="327"/>
        <end position="564"/>
    </location>
</feature>
<feature type="region of interest" description="Disordered" evidence="2">
    <location>
        <begin position="256"/>
        <end position="292"/>
    </location>
</feature>
<feature type="coiled-coil region" evidence="1">
    <location>
        <begin position="22"/>
        <end position="63"/>
    </location>
</feature>
<name>A0A2G5UYD9_9PELO</name>
<organism evidence="4 5">
    <name type="scientific">Caenorhabditis nigoni</name>
    <dbReference type="NCBI Taxonomy" id="1611254"/>
    <lineage>
        <taxon>Eukaryota</taxon>
        <taxon>Metazoa</taxon>
        <taxon>Ecdysozoa</taxon>
        <taxon>Nematoda</taxon>
        <taxon>Chromadorea</taxon>
        <taxon>Rhabditida</taxon>
        <taxon>Rhabditina</taxon>
        <taxon>Rhabditomorpha</taxon>
        <taxon>Rhabditoidea</taxon>
        <taxon>Rhabditidae</taxon>
        <taxon>Peloderinae</taxon>
        <taxon>Caenorhabditis</taxon>
    </lineage>
</organism>
<dbReference type="OrthoDB" id="514777at2759"/>
<accession>A0A2G5UYD9</accession>
<dbReference type="Gene3D" id="1.25.40.180">
    <property type="match status" value="1"/>
</dbReference>
<dbReference type="InterPro" id="IPR003890">
    <property type="entry name" value="MIF4G-like_typ-3"/>
</dbReference>
<feature type="compositionally biased region" description="Polar residues" evidence="2">
    <location>
        <begin position="642"/>
        <end position="665"/>
    </location>
</feature>
<dbReference type="PANTHER" id="PTHR23253">
    <property type="entry name" value="EUKARYOTIC TRANSLATION INITIATION FACTOR 4 GAMMA"/>
    <property type="match status" value="1"/>
</dbReference>
<dbReference type="SUPFAM" id="SSF48371">
    <property type="entry name" value="ARM repeat"/>
    <property type="match status" value="1"/>
</dbReference>
<feature type="compositionally biased region" description="Basic and acidic residues" evidence="2">
    <location>
        <begin position="256"/>
        <end position="268"/>
    </location>
</feature>
<evidence type="ECO:0000313" key="5">
    <source>
        <dbReference type="Proteomes" id="UP000230233"/>
    </source>
</evidence>
<dbReference type="InterPro" id="IPR016024">
    <property type="entry name" value="ARM-type_fold"/>
</dbReference>